<evidence type="ECO:0000313" key="3">
    <source>
        <dbReference type="Proteomes" id="UP000472266"/>
    </source>
</evidence>
<accession>A0A672U479</accession>
<dbReference type="AlphaFoldDB" id="A0A672U479"/>
<dbReference type="CDD" id="cd01650">
    <property type="entry name" value="RT_nLTR_like"/>
    <property type="match status" value="1"/>
</dbReference>
<dbReference type="GeneTree" id="ENSGT01150000286902"/>
<dbReference type="OMA" id="HIWPWNT"/>
<reference evidence="2 3" key="1">
    <citation type="submission" date="2019-11" db="EMBL/GenBank/DDBJ databases">
        <title>Strigops habroptila (kakapo) genome, bStrHab1, primary haplotype, v2.</title>
        <authorList>
            <person name="Jarvis E.D."/>
            <person name="Howard J."/>
            <person name="Rhie A."/>
            <person name="Phillippy A."/>
            <person name="Korlach J."/>
            <person name="Digby A."/>
            <person name="Iorns D."/>
            <person name="Eason D."/>
            <person name="Robertson B."/>
            <person name="Raemaekers T."/>
            <person name="Howe K."/>
            <person name="Lewin H."/>
            <person name="Damas J."/>
            <person name="Hastie A."/>
            <person name="Tracey A."/>
            <person name="Chow W."/>
            <person name="Fedrigo O."/>
        </authorList>
    </citation>
    <scope>NUCLEOTIDE SEQUENCE [LARGE SCALE GENOMIC DNA]</scope>
</reference>
<evidence type="ECO:0000259" key="1">
    <source>
        <dbReference type="PROSITE" id="PS50878"/>
    </source>
</evidence>
<dbReference type="PANTHER" id="PTHR33332">
    <property type="entry name" value="REVERSE TRANSCRIPTASE DOMAIN-CONTAINING PROTEIN"/>
    <property type="match status" value="1"/>
</dbReference>
<name>A0A672U479_STRHB</name>
<dbReference type="InParanoid" id="A0A672U479"/>
<dbReference type="PROSITE" id="PS50878">
    <property type="entry name" value="RT_POL"/>
    <property type="match status" value="1"/>
</dbReference>
<protein>
    <recommendedName>
        <fullName evidence="1">Reverse transcriptase domain-containing protein</fullName>
    </recommendedName>
</protein>
<feature type="domain" description="Reverse transcriptase" evidence="1">
    <location>
        <begin position="288"/>
        <end position="552"/>
    </location>
</feature>
<dbReference type="Ensembl" id="ENSSHBT00005011188.1">
    <property type="protein sequence ID" value="ENSSHBP00005009294.1"/>
    <property type="gene ID" value="ENSSHBG00005008119.1"/>
</dbReference>
<reference evidence="2" key="3">
    <citation type="submission" date="2025-09" db="UniProtKB">
        <authorList>
            <consortium name="Ensembl"/>
        </authorList>
    </citation>
    <scope>IDENTIFICATION</scope>
</reference>
<reference evidence="2" key="2">
    <citation type="submission" date="2025-08" db="UniProtKB">
        <authorList>
            <consortium name="Ensembl"/>
        </authorList>
    </citation>
    <scope>IDENTIFICATION</scope>
</reference>
<sequence>MLDLVLTNREGLVGNVTLQGSLGSSDHEMVEFEILRTVRRACSKLTALDFKKADFGLFRNLLSKVSWDTVLEGRGAQDCWSVFKDHLLRAQECCIPTRRKCSRRARRPPWMDKELLRKLRGKKEAYRRWKQGQAAWEEYRSIAREARDQVRKAKAQLELSLARDVKDNRKGFYRYVANKRQTRDNVGPLQKLSGELATMDLEKAEVLNDFFASVFTSKCSDHTTQVLESKCRDCENEDLRPTVGEEQVRDHLKNLNVHKSMGPDEIHPRVLKELANEVAKPLSIIFEKSWQSGEVPNDWKKGNITPIFKKGKVEDPGNYRPVSLTSVPGKILEQFLLENMLRHMKNNEVVGDSQHGFTKGKSCLTNLVAFYDGATELMDSGRAVDVIYLDLCKAFNTVPHDILVSKLERHQFDRWTTRWIKNWLDGHTQRVVVNGSMSSWKPVTSGVPQGSVLGPVLFNIFVGDMDSGIECALSKFADDTKLCGSVDTLEGRDAIQRDLDTLVRWADANLMKFNQAKCKVLHLGRGNPRHSYRLGREEIESSPAEKDLGVLVDEKLNMSQQCALAAQKANRILGCIKRSVTSRSKEVILPLYSALVRPHLEYCVQFWCPQHKKDMELLERVQRRATRMIRGLEHLPYEDRLRELGLFSLEKRRLRGDLIAAFQYLKGVYKDAGEGLF</sequence>
<proteinExistence type="predicted"/>
<dbReference type="InterPro" id="IPR000477">
    <property type="entry name" value="RT_dom"/>
</dbReference>
<dbReference type="PRINTS" id="PR01345">
    <property type="entry name" value="CERVTRCPTASE"/>
</dbReference>
<dbReference type="Proteomes" id="UP000472266">
    <property type="component" value="Chromosome 8"/>
</dbReference>
<organism evidence="2 3">
    <name type="scientific">Strigops habroptila</name>
    <name type="common">Kakapo</name>
    <dbReference type="NCBI Taxonomy" id="2489341"/>
    <lineage>
        <taxon>Eukaryota</taxon>
        <taxon>Metazoa</taxon>
        <taxon>Chordata</taxon>
        <taxon>Craniata</taxon>
        <taxon>Vertebrata</taxon>
        <taxon>Euteleostomi</taxon>
        <taxon>Archelosauria</taxon>
        <taxon>Archosauria</taxon>
        <taxon>Dinosauria</taxon>
        <taxon>Saurischia</taxon>
        <taxon>Theropoda</taxon>
        <taxon>Coelurosauria</taxon>
        <taxon>Aves</taxon>
        <taxon>Neognathae</taxon>
        <taxon>Neoaves</taxon>
        <taxon>Telluraves</taxon>
        <taxon>Australaves</taxon>
        <taxon>Psittaciformes</taxon>
        <taxon>Psittacidae</taxon>
        <taxon>Strigops</taxon>
    </lineage>
</organism>
<evidence type="ECO:0000313" key="2">
    <source>
        <dbReference type="Ensembl" id="ENSSHBP00005009294.1"/>
    </source>
</evidence>
<dbReference type="SUPFAM" id="SSF56672">
    <property type="entry name" value="DNA/RNA polymerases"/>
    <property type="match status" value="1"/>
</dbReference>
<dbReference type="Pfam" id="PF00078">
    <property type="entry name" value="RVT_1"/>
    <property type="match status" value="1"/>
</dbReference>
<keyword evidence="3" id="KW-1185">Reference proteome</keyword>
<dbReference type="InterPro" id="IPR043502">
    <property type="entry name" value="DNA/RNA_pol_sf"/>
</dbReference>